<proteinExistence type="predicted"/>
<organism evidence="2 3">
    <name type="scientific">Neorhizobium galegae bv. officinalis</name>
    <dbReference type="NCBI Taxonomy" id="323656"/>
    <lineage>
        <taxon>Bacteria</taxon>
        <taxon>Pseudomonadati</taxon>
        <taxon>Pseudomonadota</taxon>
        <taxon>Alphaproteobacteria</taxon>
        <taxon>Hyphomicrobiales</taxon>
        <taxon>Rhizobiaceae</taxon>
        <taxon>Rhizobium/Agrobacterium group</taxon>
        <taxon>Neorhizobium</taxon>
    </lineage>
</organism>
<dbReference type="Proteomes" id="UP000046176">
    <property type="component" value="Unassembled WGS sequence"/>
</dbReference>
<dbReference type="AlphaFoldDB" id="A0A0T7G0I9"/>
<accession>A0A0T7G0I9</accession>
<protein>
    <submittedName>
        <fullName evidence="2">Putative nitrogen fixation protein NifQ</fullName>
    </submittedName>
</protein>
<evidence type="ECO:0000313" key="3">
    <source>
        <dbReference type="Proteomes" id="UP000046176"/>
    </source>
</evidence>
<evidence type="ECO:0000256" key="1">
    <source>
        <dbReference type="SAM" id="MobiDB-lite"/>
    </source>
</evidence>
<feature type="region of interest" description="Disordered" evidence="1">
    <location>
        <begin position="165"/>
        <end position="197"/>
    </location>
</feature>
<dbReference type="InterPro" id="IPR006975">
    <property type="entry name" value="NifQ"/>
</dbReference>
<gene>
    <name evidence="2" type="primary">nifQ</name>
    <name evidence="2" type="ORF">NGAL_HAMBI1145_55830</name>
</gene>
<dbReference type="GO" id="GO:0030151">
    <property type="term" value="F:molybdenum ion binding"/>
    <property type="evidence" value="ECO:0007669"/>
    <property type="project" value="InterPro"/>
</dbReference>
<dbReference type="GO" id="GO:0009399">
    <property type="term" value="P:nitrogen fixation"/>
    <property type="evidence" value="ECO:0007669"/>
    <property type="project" value="InterPro"/>
</dbReference>
<sequence length="197" mass="21619">MNCEMAFDCHLSTSGLLHVLKKGAARSMTVSSSKGISATELDDALCLSAPAAVLQSFAVPNLQAAESRAEEEVLLGLLPAHARRDNAMRAFFAETLAGPTMGQDHLWRAVGLYDRSELSHLLGSMFRHLRRATPIACGWKKYLSRKLCEADGHISMGCTKLPTAHGAPDLLRTRRRRKTCKKPVGERSPSRLPRQRA</sequence>
<dbReference type="Pfam" id="PF04891">
    <property type="entry name" value="NifQ"/>
    <property type="match status" value="1"/>
</dbReference>
<reference evidence="2 3" key="1">
    <citation type="submission" date="2014-08" db="EMBL/GenBank/DDBJ databases">
        <authorList>
            <person name="Chen Y.-H."/>
        </authorList>
    </citation>
    <scope>NUCLEOTIDE SEQUENCE [LARGE SCALE GENOMIC DNA]</scope>
</reference>
<dbReference type="EMBL" id="CCRH01000024">
    <property type="protein sequence ID" value="CDZ40825.1"/>
    <property type="molecule type" value="Genomic_DNA"/>
</dbReference>
<name>A0A0T7G0I9_NEOGA</name>
<evidence type="ECO:0000313" key="2">
    <source>
        <dbReference type="EMBL" id="CDZ40825.1"/>
    </source>
</evidence>